<dbReference type="KEGG" id="fra:Francci3_0340"/>
<organism evidence="1 2">
    <name type="scientific">Frankia casuarinae (strain DSM 45818 / CECT 9043 / HFP020203 / CcI3)</name>
    <dbReference type="NCBI Taxonomy" id="106370"/>
    <lineage>
        <taxon>Bacteria</taxon>
        <taxon>Bacillati</taxon>
        <taxon>Actinomycetota</taxon>
        <taxon>Actinomycetes</taxon>
        <taxon>Frankiales</taxon>
        <taxon>Frankiaceae</taxon>
        <taxon>Frankia</taxon>
    </lineage>
</organism>
<dbReference type="InterPro" id="IPR052985">
    <property type="entry name" value="CoA-trans_III_biosynth/detox"/>
</dbReference>
<dbReference type="PhylomeDB" id="Q2JG65"/>
<dbReference type="STRING" id="106370.Francci3_0340"/>
<dbReference type="InterPro" id="IPR023606">
    <property type="entry name" value="CoA-Trfase_III_dom_1_sf"/>
</dbReference>
<dbReference type="PANTHER" id="PTHR48229:SF1">
    <property type="entry name" value="ALPHA METHYLACYL-COA RACEMASE-RELATED"/>
    <property type="match status" value="1"/>
</dbReference>
<dbReference type="OrthoDB" id="9058532at2"/>
<dbReference type="PANTHER" id="PTHR48229">
    <property type="entry name" value="CAIB/BAIF FAMILY ENZYME (AFU_ORTHOLOGUE AFUA_1G05360)-RELATED"/>
    <property type="match status" value="1"/>
</dbReference>
<reference evidence="1 2" key="1">
    <citation type="journal article" date="2007" name="Genome Res.">
        <title>Genome characteristics of facultatively symbiotic Frankia sp. strains reflect host range and host plant biogeography.</title>
        <authorList>
            <person name="Normand P."/>
            <person name="Lapierre P."/>
            <person name="Tisa L.S."/>
            <person name="Gogarten J.P."/>
            <person name="Alloisio N."/>
            <person name="Bagnarol E."/>
            <person name="Bassi C.A."/>
            <person name="Berry A.M."/>
            <person name="Bickhart D.M."/>
            <person name="Choisne N."/>
            <person name="Couloux A."/>
            <person name="Cournoyer B."/>
            <person name="Cruveiller S."/>
            <person name="Daubin V."/>
            <person name="Demange N."/>
            <person name="Francino M.P."/>
            <person name="Goltsman E."/>
            <person name="Huang Y."/>
            <person name="Kopp O.R."/>
            <person name="Labarre L."/>
            <person name="Lapidus A."/>
            <person name="Lavire C."/>
            <person name="Marechal J."/>
            <person name="Martinez M."/>
            <person name="Mastronunzio J.E."/>
            <person name="Mullin B.C."/>
            <person name="Niemann J."/>
            <person name="Pujic P."/>
            <person name="Rawnsley T."/>
            <person name="Rouy Z."/>
            <person name="Schenowitz C."/>
            <person name="Sellstedt A."/>
            <person name="Tavares F."/>
            <person name="Tomkins J.P."/>
            <person name="Vallenet D."/>
            <person name="Valverde C."/>
            <person name="Wall L.G."/>
            <person name="Wang Y."/>
            <person name="Medigue C."/>
            <person name="Benson D.R."/>
        </authorList>
    </citation>
    <scope>NUCLEOTIDE SEQUENCE [LARGE SCALE GENOMIC DNA]</scope>
    <source>
        <strain evidence="2">DSM 45818 / CECT 9043 / CcI3</strain>
    </source>
</reference>
<sequence>MGQRQNSEIVTEVASLVQDPDIAERLTVTGPADVLPSLYRVTTVATASVAAAAVGASRLLAARGGGAPPEVTVDTRHASAVFRSERYLRVAGKPPPSPWDPISGYYRTGDDRWIQLHCNFPHHRNGILDLLGTPGERAAVERVIRRFEAEPLELELHAMGLCASMARSEREWREHRQARAVDELPLVEVRRLGDGPALAAPPAETPAAGLRVLDLTRVIAGPVAGRTLAAYGADVLRVGAAHLPEVHTVLVDTGFGKRNAFLNLRVTADARRLRELIASADVVLQAYRPMALDRLGFGPEAVARIRPGIVCATITAYGRQGPWSGLRGFDSLVQTASGIATAAAAVTRSDRPVPLPAQALDHSTGYLTVYGVLDALARRATEGGSWHVGVSLTRTGRWLQGLGHHDTLALPDPTREEAEEFCATMNSEFGPLSYIRPAATVAGVAPSWSSPPAQLGTSPAVWA</sequence>
<evidence type="ECO:0000313" key="1">
    <source>
        <dbReference type="EMBL" id="ABD09727.1"/>
    </source>
</evidence>
<keyword evidence="2" id="KW-1185">Reference proteome</keyword>
<dbReference type="RefSeq" id="WP_011434805.1">
    <property type="nucleotide sequence ID" value="NC_007777.1"/>
</dbReference>
<dbReference type="eggNOG" id="COG1804">
    <property type="taxonomic scope" value="Bacteria"/>
</dbReference>
<gene>
    <name evidence="1" type="ordered locus">Francci3_0340</name>
</gene>
<dbReference type="SUPFAM" id="SSF89796">
    <property type="entry name" value="CoA-transferase family III (CaiB/BaiF)"/>
    <property type="match status" value="2"/>
</dbReference>
<dbReference type="Proteomes" id="UP000001937">
    <property type="component" value="Chromosome"/>
</dbReference>
<name>Q2JG65_FRACC</name>
<dbReference type="GO" id="GO:0003824">
    <property type="term" value="F:catalytic activity"/>
    <property type="evidence" value="ECO:0007669"/>
    <property type="project" value="InterPro"/>
</dbReference>
<dbReference type="HOGENOM" id="CLU_021588_0_1_11"/>
<dbReference type="EMBL" id="CP000249">
    <property type="protein sequence ID" value="ABD09727.1"/>
    <property type="molecule type" value="Genomic_DNA"/>
</dbReference>
<accession>Q2JG65</accession>
<dbReference type="Pfam" id="PF02515">
    <property type="entry name" value="CoA_transf_3"/>
    <property type="match status" value="1"/>
</dbReference>
<evidence type="ECO:0000313" key="2">
    <source>
        <dbReference type="Proteomes" id="UP000001937"/>
    </source>
</evidence>
<dbReference type="InterPro" id="IPR003673">
    <property type="entry name" value="CoA-Trfase_fam_III"/>
</dbReference>
<proteinExistence type="predicted"/>
<dbReference type="AlphaFoldDB" id="Q2JG65"/>
<protein>
    <submittedName>
        <fullName evidence="1">L-carnitine dehydratase/bile acid-inducible protein F</fullName>
    </submittedName>
</protein>
<dbReference type="Gene3D" id="3.40.50.10540">
    <property type="entry name" value="Crotonobetainyl-coa:carnitine coa-transferase, domain 1"/>
    <property type="match status" value="1"/>
</dbReference>